<dbReference type="InterPro" id="IPR001128">
    <property type="entry name" value="Cyt_P450"/>
</dbReference>
<keyword evidence="17" id="KW-1185">Reference proteome</keyword>
<dbReference type="InterPro" id="IPR050476">
    <property type="entry name" value="Insect_CytP450_Detox"/>
</dbReference>
<evidence type="ECO:0000256" key="13">
    <source>
        <dbReference type="ARBA" id="ARBA00023136"/>
    </source>
</evidence>
<dbReference type="CDD" id="cd11056">
    <property type="entry name" value="CYP6-like"/>
    <property type="match status" value="1"/>
</dbReference>
<protein>
    <recommendedName>
        <fullName evidence="18">Cytochrome P450 9b2</fullName>
    </recommendedName>
</protein>
<keyword evidence="6 14" id="KW-0349">Heme</keyword>
<comment type="function">
    <text evidence="2">May be involved in the metabolism of insect hormones and in the breakdown of synthetic insecticides.</text>
</comment>
<keyword evidence="13" id="KW-0472">Membrane</keyword>
<dbReference type="GO" id="GO:0016705">
    <property type="term" value="F:oxidoreductase activity, acting on paired donors, with incorporation or reduction of molecular oxygen"/>
    <property type="evidence" value="ECO:0007669"/>
    <property type="project" value="InterPro"/>
</dbReference>
<evidence type="ECO:0000256" key="7">
    <source>
        <dbReference type="ARBA" id="ARBA00022723"/>
    </source>
</evidence>
<reference evidence="16" key="1">
    <citation type="journal article" date="2023" name="Genome Biol. Evol.">
        <title>Long-read-based Genome Assembly of Drosophila gunungcola Reveals Fewer Chemosensory Genes in Flower-breeding Species.</title>
        <authorList>
            <person name="Negi A."/>
            <person name="Liao B.Y."/>
            <person name="Yeh S.D."/>
        </authorList>
    </citation>
    <scope>NUCLEOTIDE SEQUENCE</scope>
    <source>
        <strain evidence="16">Sukarami</strain>
    </source>
</reference>
<evidence type="ECO:0000256" key="14">
    <source>
        <dbReference type="PIRSR" id="PIRSR602401-1"/>
    </source>
</evidence>
<gene>
    <name evidence="16" type="ORF">M5D96_010080</name>
</gene>
<dbReference type="GO" id="GO:0005789">
    <property type="term" value="C:endoplasmic reticulum membrane"/>
    <property type="evidence" value="ECO:0007669"/>
    <property type="project" value="UniProtKB-SubCell"/>
</dbReference>
<evidence type="ECO:0000256" key="9">
    <source>
        <dbReference type="ARBA" id="ARBA00022848"/>
    </source>
</evidence>
<dbReference type="GO" id="GO:0020037">
    <property type="term" value="F:heme binding"/>
    <property type="evidence" value="ECO:0007669"/>
    <property type="project" value="InterPro"/>
</dbReference>
<dbReference type="OrthoDB" id="2789670at2759"/>
<proteinExistence type="inferred from homology"/>
<dbReference type="InterPro" id="IPR036396">
    <property type="entry name" value="Cyt_P450_sf"/>
</dbReference>
<comment type="caution">
    <text evidence="16">The sequence shown here is derived from an EMBL/GenBank/DDBJ whole genome shotgun (WGS) entry which is preliminary data.</text>
</comment>
<comment type="cofactor">
    <cofactor evidence="1 14">
        <name>heme</name>
        <dbReference type="ChEBI" id="CHEBI:30413"/>
    </cofactor>
</comment>
<dbReference type="InterPro" id="IPR002401">
    <property type="entry name" value="Cyt_P450_E_grp-I"/>
</dbReference>
<dbReference type="PRINTS" id="PR00463">
    <property type="entry name" value="EP450I"/>
</dbReference>
<dbReference type="SUPFAM" id="SSF48264">
    <property type="entry name" value="Cytochrome P450"/>
    <property type="match status" value="1"/>
</dbReference>
<evidence type="ECO:0000256" key="11">
    <source>
        <dbReference type="ARBA" id="ARBA00023004"/>
    </source>
</evidence>
<keyword evidence="9" id="KW-0492">Microsome</keyword>
<evidence type="ECO:0000256" key="12">
    <source>
        <dbReference type="ARBA" id="ARBA00023033"/>
    </source>
</evidence>
<keyword evidence="12 15" id="KW-0503">Monooxygenase</keyword>
<evidence type="ECO:0000313" key="17">
    <source>
        <dbReference type="Proteomes" id="UP001059596"/>
    </source>
</evidence>
<dbReference type="PANTHER" id="PTHR24292">
    <property type="entry name" value="CYTOCHROME P450"/>
    <property type="match status" value="1"/>
</dbReference>
<dbReference type="Pfam" id="PF00067">
    <property type="entry name" value="p450"/>
    <property type="match status" value="1"/>
</dbReference>
<feature type="binding site" description="axial binding residue" evidence="14">
    <location>
        <position position="449"/>
    </location>
    <ligand>
        <name>heme</name>
        <dbReference type="ChEBI" id="CHEBI:30413"/>
    </ligand>
    <ligandPart>
        <name>Fe</name>
        <dbReference type="ChEBI" id="CHEBI:18248"/>
    </ligandPart>
</feature>
<dbReference type="Proteomes" id="UP001059596">
    <property type="component" value="Unassembled WGS sequence"/>
</dbReference>
<keyword evidence="7 14" id="KW-0479">Metal-binding</keyword>
<evidence type="ECO:0000256" key="8">
    <source>
        <dbReference type="ARBA" id="ARBA00022824"/>
    </source>
</evidence>
<evidence type="ECO:0000256" key="4">
    <source>
        <dbReference type="ARBA" id="ARBA00004406"/>
    </source>
</evidence>
<keyword evidence="10 15" id="KW-0560">Oxidoreductase</keyword>
<dbReference type="PANTHER" id="PTHR24292:SF54">
    <property type="entry name" value="CYP9F3-RELATED"/>
    <property type="match status" value="1"/>
</dbReference>
<dbReference type="AlphaFoldDB" id="A0A9P9YHY6"/>
<comment type="subcellular location">
    <subcellularLocation>
        <location evidence="4">Endoplasmic reticulum membrane</location>
        <topology evidence="4">Peripheral membrane protein</topology>
    </subcellularLocation>
    <subcellularLocation>
        <location evidence="3">Microsome membrane</location>
        <topology evidence="3">Peripheral membrane protein</topology>
    </subcellularLocation>
</comment>
<organism evidence="16 17">
    <name type="scientific">Drosophila gunungcola</name>
    <name type="common">fruit fly</name>
    <dbReference type="NCBI Taxonomy" id="103775"/>
    <lineage>
        <taxon>Eukaryota</taxon>
        <taxon>Metazoa</taxon>
        <taxon>Ecdysozoa</taxon>
        <taxon>Arthropoda</taxon>
        <taxon>Hexapoda</taxon>
        <taxon>Insecta</taxon>
        <taxon>Pterygota</taxon>
        <taxon>Neoptera</taxon>
        <taxon>Endopterygota</taxon>
        <taxon>Diptera</taxon>
        <taxon>Brachycera</taxon>
        <taxon>Muscomorpha</taxon>
        <taxon>Ephydroidea</taxon>
        <taxon>Drosophilidae</taxon>
        <taxon>Drosophila</taxon>
        <taxon>Sophophora</taxon>
    </lineage>
</organism>
<dbReference type="PROSITE" id="PS00086">
    <property type="entry name" value="CYTOCHROME_P450"/>
    <property type="match status" value="1"/>
</dbReference>
<name>A0A9P9YHY6_9MUSC</name>
<evidence type="ECO:0000256" key="5">
    <source>
        <dbReference type="ARBA" id="ARBA00010617"/>
    </source>
</evidence>
<evidence type="ECO:0000256" key="10">
    <source>
        <dbReference type="ARBA" id="ARBA00023002"/>
    </source>
</evidence>
<evidence type="ECO:0000256" key="1">
    <source>
        <dbReference type="ARBA" id="ARBA00001971"/>
    </source>
</evidence>
<dbReference type="GO" id="GO:0005506">
    <property type="term" value="F:iron ion binding"/>
    <property type="evidence" value="ECO:0007669"/>
    <property type="project" value="InterPro"/>
</dbReference>
<dbReference type="PRINTS" id="PR00385">
    <property type="entry name" value="P450"/>
</dbReference>
<dbReference type="InterPro" id="IPR017972">
    <property type="entry name" value="Cyt_P450_CS"/>
</dbReference>
<dbReference type="FunFam" id="1.10.630.10:FF:000042">
    <property type="entry name" value="Cytochrome P450"/>
    <property type="match status" value="1"/>
</dbReference>
<evidence type="ECO:0000256" key="3">
    <source>
        <dbReference type="ARBA" id="ARBA00004174"/>
    </source>
</evidence>
<comment type="similarity">
    <text evidence="5 15">Belongs to the cytochrome P450 family.</text>
</comment>
<evidence type="ECO:0008006" key="18">
    <source>
        <dbReference type="Google" id="ProtNLM"/>
    </source>
</evidence>
<dbReference type="GO" id="GO:0004497">
    <property type="term" value="F:monooxygenase activity"/>
    <property type="evidence" value="ECO:0007669"/>
    <property type="project" value="UniProtKB-KW"/>
</dbReference>
<dbReference type="Gene3D" id="1.10.630.10">
    <property type="entry name" value="Cytochrome P450"/>
    <property type="match status" value="1"/>
</dbReference>
<accession>A0A9P9YHY6</accession>
<evidence type="ECO:0000256" key="6">
    <source>
        <dbReference type="ARBA" id="ARBA00022617"/>
    </source>
</evidence>
<evidence type="ECO:0000256" key="15">
    <source>
        <dbReference type="RuleBase" id="RU000461"/>
    </source>
</evidence>
<sequence length="505" mass="58855">MALLEICIALLGIGLLIYKWSTATFKTFEERNLHFEKPYPFVGNMGDSAMQKASFQKVLSEFYDRTRQHKLVGLFNLRTPMIQLNDPELIKKICVKDFDHFPNHQLFFSPNERLINDMLSVMRDQRWKHMRNTLTPVFTASKMRNMFTLMNESFAECLQHLDTPTGSSGGGKGFEVDMKVLCNKLSNDVIATTAFGLKVNSFDHPENEFYQIGQSLVFSRGLQFFKFMLASLVPRLFNIFGATIFDSSKMEYFVRLVVDAIKYREQHNITRPDMIQLLMEAKNESEDKWTDDEIVAQCFIFFFAAFENNSNLICTTTYELLHNPDIQERLYEEVKENEEALNGTSLTYDAVQKMTYMDMVISESLRKWTLAAATDRLCSKDYTLTDEDGTKLFEFKVGDRVNIPISGLHWDDRYFPEPRKFDPERFSDERKTELVPYTYLPFGVGPRNCIGNRYALMQVKGMLYNLLLHYKIEASPRTDKDLWESARGFNFTPRSGFWMNLVPRK</sequence>
<keyword evidence="11 14" id="KW-0408">Iron</keyword>
<evidence type="ECO:0000313" key="16">
    <source>
        <dbReference type="EMBL" id="KAI8037329.1"/>
    </source>
</evidence>
<evidence type="ECO:0000256" key="2">
    <source>
        <dbReference type="ARBA" id="ARBA00003690"/>
    </source>
</evidence>
<dbReference type="EMBL" id="JAMKOV010000013">
    <property type="protein sequence ID" value="KAI8037329.1"/>
    <property type="molecule type" value="Genomic_DNA"/>
</dbReference>
<keyword evidence="8" id="KW-0256">Endoplasmic reticulum</keyword>